<dbReference type="CDD" id="cd06222">
    <property type="entry name" value="RNase_H_like"/>
    <property type="match status" value="1"/>
</dbReference>
<dbReference type="InterPro" id="IPR002156">
    <property type="entry name" value="RNaseH_domain"/>
</dbReference>
<sequence>MKVLSWNVHGLGRPWTVSRLKNKLRAINPRILFLMETKLSSKRMEKVRLKCGFDAIDSKGGLSLGWKGNELVRLKSYSSFHIDVEVQDTECGEAWHLTWFYGNSEERNQSQSWELLRRVRWQMVNVGVWELEHLSHSFLDHCLILLDTHGCDHEGQQSRPRIFRFKAKWCLEQNFKEVLLKPFTEEDIMHAVKSMLPLKAPGEIGMEEINKSCIVLIPKVEKPKNLTQFRPKSLCNVIYRIIAKVLVDQMSPLLEVCVSESQEAFVQGRHNVLIAYEASGQRVNFDKSLIYFGANVEPRIRELVIGILGVRVATNPENYLGLPMMIAKVGTYSSFTWRSICSARELIVDGLVWLSVQTINISWTTVNQLIDAEASTWRLSADVACPLCKEIPEDSDNLLWKCGALQQLWVSLKDLLSSHTDLKSFPIPMRHQLWRPPDSGMIKLNFDASFLKESGFSFAAVLARNNEGQFMGACTYPSGDVVDAVVAEARACERAIFFVAELGWKRILLEGDSLITIKKLNSEEEDRSILRPIINNIRVLRQQFENVSYLFVPRTVNSAVHTLVLESLSTTD</sequence>
<reference evidence="2 3" key="1">
    <citation type="submission" date="2023-03" db="EMBL/GenBank/DDBJ databases">
        <title>WGS of Gossypium arboreum.</title>
        <authorList>
            <person name="Yu D."/>
        </authorList>
    </citation>
    <scope>NUCLEOTIDE SEQUENCE [LARGE SCALE GENOMIC DNA]</scope>
    <source>
        <tissue evidence="2">Leaf</tissue>
    </source>
</reference>
<name>A0ABR0R3T4_GOSAR</name>
<comment type="caution">
    <text evidence="2">The sequence shown here is derived from an EMBL/GenBank/DDBJ whole genome shotgun (WGS) entry which is preliminary data.</text>
</comment>
<feature type="domain" description="RNase H type-1" evidence="1">
    <location>
        <begin position="445"/>
        <end position="564"/>
    </location>
</feature>
<dbReference type="InterPro" id="IPR036397">
    <property type="entry name" value="RNaseH_sf"/>
</dbReference>
<dbReference type="Gene3D" id="3.30.420.10">
    <property type="entry name" value="Ribonuclease H-like superfamily/Ribonuclease H"/>
    <property type="match status" value="1"/>
</dbReference>
<gene>
    <name evidence="2" type="ORF">PVK06_002495</name>
</gene>
<dbReference type="InterPro" id="IPR012337">
    <property type="entry name" value="RNaseH-like_sf"/>
</dbReference>
<proteinExistence type="predicted"/>
<evidence type="ECO:0000259" key="1">
    <source>
        <dbReference type="Pfam" id="PF13456"/>
    </source>
</evidence>
<accession>A0ABR0R3T4</accession>
<dbReference type="SUPFAM" id="SSF53098">
    <property type="entry name" value="Ribonuclease H-like"/>
    <property type="match status" value="1"/>
</dbReference>
<evidence type="ECO:0000313" key="2">
    <source>
        <dbReference type="EMBL" id="KAK5846219.1"/>
    </source>
</evidence>
<dbReference type="PANTHER" id="PTHR47074">
    <property type="entry name" value="BNAC02G40300D PROTEIN"/>
    <property type="match status" value="1"/>
</dbReference>
<organism evidence="2 3">
    <name type="scientific">Gossypium arboreum</name>
    <name type="common">Tree cotton</name>
    <name type="synonym">Gossypium nanking</name>
    <dbReference type="NCBI Taxonomy" id="29729"/>
    <lineage>
        <taxon>Eukaryota</taxon>
        <taxon>Viridiplantae</taxon>
        <taxon>Streptophyta</taxon>
        <taxon>Embryophyta</taxon>
        <taxon>Tracheophyta</taxon>
        <taxon>Spermatophyta</taxon>
        <taxon>Magnoliopsida</taxon>
        <taxon>eudicotyledons</taxon>
        <taxon>Gunneridae</taxon>
        <taxon>Pentapetalae</taxon>
        <taxon>rosids</taxon>
        <taxon>malvids</taxon>
        <taxon>Malvales</taxon>
        <taxon>Malvaceae</taxon>
        <taxon>Malvoideae</taxon>
        <taxon>Gossypium</taxon>
    </lineage>
</organism>
<dbReference type="EMBL" id="JARKNE010000001">
    <property type="protein sequence ID" value="KAK5846219.1"/>
    <property type="molecule type" value="Genomic_DNA"/>
</dbReference>
<dbReference type="Proteomes" id="UP001358586">
    <property type="component" value="Chromosome 1"/>
</dbReference>
<protein>
    <recommendedName>
        <fullName evidence="1">RNase H type-1 domain-containing protein</fullName>
    </recommendedName>
</protein>
<dbReference type="InterPro" id="IPR052929">
    <property type="entry name" value="RNase_H-like_EbsB-rel"/>
</dbReference>
<dbReference type="Pfam" id="PF13456">
    <property type="entry name" value="RVT_3"/>
    <property type="match status" value="1"/>
</dbReference>
<dbReference type="InterPro" id="IPR036691">
    <property type="entry name" value="Endo/exonu/phosph_ase_sf"/>
</dbReference>
<dbReference type="PANTHER" id="PTHR47074:SF61">
    <property type="entry name" value="RNASE H TYPE-1 DOMAIN-CONTAINING PROTEIN"/>
    <property type="match status" value="1"/>
</dbReference>
<evidence type="ECO:0000313" key="3">
    <source>
        <dbReference type="Proteomes" id="UP001358586"/>
    </source>
</evidence>
<keyword evidence="3" id="KW-1185">Reference proteome</keyword>
<dbReference type="Gene3D" id="3.60.10.10">
    <property type="entry name" value="Endonuclease/exonuclease/phosphatase"/>
    <property type="match status" value="1"/>
</dbReference>
<dbReference type="InterPro" id="IPR044730">
    <property type="entry name" value="RNase_H-like_dom_plant"/>
</dbReference>
<dbReference type="SUPFAM" id="SSF56219">
    <property type="entry name" value="DNase I-like"/>
    <property type="match status" value="1"/>
</dbReference>